<protein>
    <recommendedName>
        <fullName evidence="4">Secretion system C-terminal sorting domain-containing protein</fullName>
    </recommendedName>
</protein>
<name>A0A9D9N427_9BACT</name>
<reference evidence="2" key="1">
    <citation type="submission" date="2020-10" db="EMBL/GenBank/DDBJ databases">
        <authorList>
            <person name="Gilroy R."/>
        </authorList>
    </citation>
    <scope>NUCLEOTIDE SEQUENCE</scope>
    <source>
        <strain evidence="2">G3-3990</strain>
    </source>
</reference>
<evidence type="ECO:0000256" key="1">
    <source>
        <dbReference type="SAM" id="SignalP"/>
    </source>
</evidence>
<gene>
    <name evidence="2" type="ORF">IAA73_03800</name>
</gene>
<keyword evidence="1" id="KW-0732">Signal</keyword>
<sequence length="445" mass="49857">MRKVCLIVCLFFSLALWGKEGDSCSNPLSAQYGEDLYVEGQPVWFLASLENFGNGMNAYWYSTDSLRLEAYLVCLAREPIYQRTIGPQGVFSLSLEELKHKLDSVTASLGLGQIDDILQIFPSVNVKAVPVSGQSGRIILQNLGEGPKTDCNNPLPVYMDATYILTDSANVYTLTHERQPDSLHVVWQAEDEELDTLPTIQVRYGSCDGDILGEAQTDSQGVYVVERQWMDSAYQQGDTLFFHVFAPTDGKIRFRPVTFTYAEVDTVLCEGKGLQLQDTLLTVSTSYTDTVIKSEGYRHFITHYELEVQPAPETNDTLYVGAAELPLQMQEVWIESEGNYSLRYQTAEGCDSIVHLQVYLQTFVRETSESSLKVYPTLAKTGTPVQIEWPEGYEKASLDLFDLSGRLLWSRDDQPTFIQLDKAGAYLLVMNGENGKGQTLLMAHD</sequence>
<feature type="signal peptide" evidence="1">
    <location>
        <begin position="1"/>
        <end position="18"/>
    </location>
</feature>
<dbReference type="Proteomes" id="UP000823641">
    <property type="component" value="Unassembled WGS sequence"/>
</dbReference>
<evidence type="ECO:0000313" key="3">
    <source>
        <dbReference type="Proteomes" id="UP000823641"/>
    </source>
</evidence>
<dbReference type="EMBL" id="JADIMG010000036">
    <property type="protein sequence ID" value="MBO8459440.1"/>
    <property type="molecule type" value="Genomic_DNA"/>
</dbReference>
<evidence type="ECO:0000313" key="2">
    <source>
        <dbReference type="EMBL" id="MBO8459440.1"/>
    </source>
</evidence>
<evidence type="ECO:0008006" key="4">
    <source>
        <dbReference type="Google" id="ProtNLM"/>
    </source>
</evidence>
<feature type="chain" id="PRO_5038373062" description="Secretion system C-terminal sorting domain-containing protein" evidence="1">
    <location>
        <begin position="19"/>
        <end position="445"/>
    </location>
</feature>
<dbReference type="AlphaFoldDB" id="A0A9D9N427"/>
<comment type="caution">
    <text evidence="2">The sequence shown here is derived from an EMBL/GenBank/DDBJ whole genome shotgun (WGS) entry which is preliminary data.</text>
</comment>
<organism evidence="2 3">
    <name type="scientific">Candidatus Gallipaludibacter merdavium</name>
    <dbReference type="NCBI Taxonomy" id="2840839"/>
    <lineage>
        <taxon>Bacteria</taxon>
        <taxon>Pseudomonadati</taxon>
        <taxon>Bacteroidota</taxon>
        <taxon>Bacteroidia</taxon>
        <taxon>Bacteroidales</taxon>
        <taxon>Candidatus Gallipaludibacter</taxon>
    </lineage>
</organism>
<reference evidence="2" key="2">
    <citation type="journal article" date="2021" name="PeerJ">
        <title>Extensive microbial diversity within the chicken gut microbiome revealed by metagenomics and culture.</title>
        <authorList>
            <person name="Gilroy R."/>
            <person name="Ravi A."/>
            <person name="Getino M."/>
            <person name="Pursley I."/>
            <person name="Horton D.L."/>
            <person name="Alikhan N.F."/>
            <person name="Baker D."/>
            <person name="Gharbi K."/>
            <person name="Hall N."/>
            <person name="Watson M."/>
            <person name="Adriaenssens E.M."/>
            <person name="Foster-Nyarko E."/>
            <person name="Jarju S."/>
            <person name="Secka A."/>
            <person name="Antonio M."/>
            <person name="Oren A."/>
            <person name="Chaudhuri R.R."/>
            <person name="La Ragione R."/>
            <person name="Hildebrand F."/>
            <person name="Pallen M.J."/>
        </authorList>
    </citation>
    <scope>NUCLEOTIDE SEQUENCE</scope>
    <source>
        <strain evidence="2">G3-3990</strain>
    </source>
</reference>
<accession>A0A9D9N427</accession>
<proteinExistence type="predicted"/>